<dbReference type="Proteomes" id="UP001239213">
    <property type="component" value="Unassembled WGS sequence"/>
</dbReference>
<organism evidence="2 3">
    <name type="scientific">Colletotrichum cuscutae</name>
    <dbReference type="NCBI Taxonomy" id="1209917"/>
    <lineage>
        <taxon>Eukaryota</taxon>
        <taxon>Fungi</taxon>
        <taxon>Dikarya</taxon>
        <taxon>Ascomycota</taxon>
        <taxon>Pezizomycotina</taxon>
        <taxon>Sordariomycetes</taxon>
        <taxon>Hypocreomycetidae</taxon>
        <taxon>Glomerellales</taxon>
        <taxon>Glomerellaceae</taxon>
        <taxon>Colletotrichum</taxon>
        <taxon>Colletotrichum acutatum species complex</taxon>
    </lineage>
</organism>
<dbReference type="AlphaFoldDB" id="A0AAI9Y6V9"/>
<reference evidence="2" key="1">
    <citation type="submission" date="2016-11" db="EMBL/GenBank/DDBJ databases">
        <title>The genome sequence of Colletotrichum cuscutae.</title>
        <authorList>
            <person name="Baroncelli R."/>
        </authorList>
    </citation>
    <scope>NUCLEOTIDE SEQUENCE</scope>
    <source>
        <strain evidence="2">IMI 304802</strain>
    </source>
</reference>
<accession>A0AAI9Y6V9</accession>
<protein>
    <submittedName>
        <fullName evidence="2">Uncharacterized protein</fullName>
    </submittedName>
</protein>
<evidence type="ECO:0000313" key="3">
    <source>
        <dbReference type="Proteomes" id="UP001239213"/>
    </source>
</evidence>
<keyword evidence="1" id="KW-0472">Membrane</keyword>
<name>A0AAI9Y6V9_9PEZI</name>
<gene>
    <name evidence="2" type="ORF">CCUS01_04288</name>
</gene>
<keyword evidence="1" id="KW-1133">Transmembrane helix</keyword>
<comment type="caution">
    <text evidence="2">The sequence shown here is derived from an EMBL/GenBank/DDBJ whole genome shotgun (WGS) entry which is preliminary data.</text>
</comment>
<evidence type="ECO:0000313" key="2">
    <source>
        <dbReference type="EMBL" id="KAK1482675.1"/>
    </source>
</evidence>
<evidence type="ECO:0000256" key="1">
    <source>
        <dbReference type="SAM" id="Phobius"/>
    </source>
</evidence>
<feature type="transmembrane region" description="Helical" evidence="1">
    <location>
        <begin position="21"/>
        <end position="42"/>
    </location>
</feature>
<keyword evidence="3" id="KW-1185">Reference proteome</keyword>
<keyword evidence="1" id="KW-0812">Transmembrane</keyword>
<dbReference type="EMBL" id="MPDP01000090">
    <property type="protein sequence ID" value="KAK1482675.1"/>
    <property type="molecule type" value="Genomic_DNA"/>
</dbReference>
<proteinExistence type="predicted"/>
<sequence length="44" mass="5215">MREWRRMLGSRLVFEFGILKFSLRLLVFLLHGRVVAAMHATWLG</sequence>